<dbReference type="InterPro" id="IPR007247">
    <property type="entry name" value="Ureidogly_lyase"/>
</dbReference>
<dbReference type="Gene3D" id="2.60.120.480">
    <property type="entry name" value="Ureidoglycolate hydrolase"/>
    <property type="match status" value="1"/>
</dbReference>
<comment type="function">
    <text evidence="5">Catalyzes the catabolism of the allantoin degradation intermediate (S)-ureidoglycolate, generating urea and glyoxylate. Involved in the utilization of allantoin as nitrogen source.</text>
</comment>
<evidence type="ECO:0000256" key="5">
    <source>
        <dbReference type="HAMAP-Rule" id="MF_00616"/>
    </source>
</evidence>
<evidence type="ECO:0000313" key="6">
    <source>
        <dbReference type="EMBL" id="WDR05030.1"/>
    </source>
</evidence>
<evidence type="ECO:0000256" key="3">
    <source>
        <dbReference type="ARBA" id="ARBA00023239"/>
    </source>
</evidence>
<comment type="similarity">
    <text evidence="5">Belongs to the ureidoglycolate lyase family.</text>
</comment>
<dbReference type="EC" id="4.3.2.3" evidence="5"/>
<dbReference type="RefSeq" id="WP_282210549.1">
    <property type="nucleotide sequence ID" value="NZ_CP118247.1"/>
</dbReference>
<organism evidence="6 7">
    <name type="scientific">Devosia rhodophyticola</name>
    <dbReference type="NCBI Taxonomy" id="3026423"/>
    <lineage>
        <taxon>Bacteria</taxon>
        <taxon>Pseudomonadati</taxon>
        <taxon>Pseudomonadota</taxon>
        <taxon>Alphaproteobacteria</taxon>
        <taxon>Hyphomicrobiales</taxon>
        <taxon>Devosiaceae</taxon>
        <taxon>Devosia</taxon>
    </lineage>
</organism>
<dbReference type="GO" id="GO:0016829">
    <property type="term" value="F:lyase activity"/>
    <property type="evidence" value="ECO:0007669"/>
    <property type="project" value="UniProtKB-KW"/>
</dbReference>
<evidence type="ECO:0000313" key="7">
    <source>
        <dbReference type="Proteomes" id="UP001222118"/>
    </source>
</evidence>
<comment type="catalytic activity">
    <reaction evidence="4 5">
        <text>(S)-ureidoglycolate = urea + glyoxylate</text>
        <dbReference type="Rhea" id="RHEA:11304"/>
        <dbReference type="ChEBI" id="CHEBI:16199"/>
        <dbReference type="ChEBI" id="CHEBI:36655"/>
        <dbReference type="ChEBI" id="CHEBI:57296"/>
        <dbReference type="EC" id="4.3.2.3"/>
    </reaction>
</comment>
<evidence type="ECO:0000256" key="2">
    <source>
        <dbReference type="ARBA" id="ARBA00022631"/>
    </source>
</evidence>
<dbReference type="EMBL" id="CP118247">
    <property type="protein sequence ID" value="WDR05030.1"/>
    <property type="molecule type" value="Genomic_DNA"/>
</dbReference>
<dbReference type="Proteomes" id="UP001222118">
    <property type="component" value="Chromosome"/>
</dbReference>
<comment type="pathway">
    <text evidence="5">Nitrogen metabolism; (S)-allantoin degradation.</text>
</comment>
<sequence>MQQIDLHPLTAAAFLPFGQVIQTEGADHYAINAGMTERYHDLAAVELTGANPRPLISIFRGQPYQLPLPLKMMERHPLGSQAFYPLSAIPFVVVVAPDNNGQPGRPLAFITAPGQGINIAQNVWHGVLTPLQQTCDFVVIDRGGDGNNLEEHHFSTPYLIAATT</sequence>
<dbReference type="InterPro" id="IPR023525">
    <property type="entry name" value="Ureidogly_lyase_bac"/>
</dbReference>
<dbReference type="InterPro" id="IPR047233">
    <property type="entry name" value="UAH_cupin"/>
</dbReference>
<dbReference type="CDD" id="cd20298">
    <property type="entry name" value="cupin_UAH"/>
    <property type="match status" value="1"/>
</dbReference>
<dbReference type="InterPro" id="IPR024060">
    <property type="entry name" value="Ureidoglycolate_lyase_dom_sf"/>
</dbReference>
<comment type="subunit">
    <text evidence="1 5">Homodimer.</text>
</comment>
<keyword evidence="2 5" id="KW-0659">Purine metabolism</keyword>
<evidence type="ECO:0000256" key="4">
    <source>
        <dbReference type="ARBA" id="ARBA00047684"/>
    </source>
</evidence>
<reference evidence="6 7" key="1">
    <citation type="submission" date="2023-02" db="EMBL/GenBank/DDBJ databases">
        <title>Devosia chondri sp. nov., isolated from the phycosphere of marine algae.</title>
        <authorList>
            <person name="Kim J.M."/>
            <person name="Lee J.K."/>
            <person name="Choi B.J."/>
            <person name="Bayburt H."/>
            <person name="Jeon C.O."/>
        </authorList>
    </citation>
    <scope>NUCLEOTIDE SEQUENCE [LARGE SCALE GENOMIC DNA]</scope>
    <source>
        <strain evidence="6 7">G2-5</strain>
    </source>
</reference>
<name>A0ABY7YUJ6_9HYPH</name>
<accession>A0ABY7YUJ6</accession>
<dbReference type="PANTHER" id="PTHR21221:SF1">
    <property type="entry name" value="UREIDOGLYCOLATE LYASE"/>
    <property type="match status" value="1"/>
</dbReference>
<dbReference type="InterPro" id="IPR011051">
    <property type="entry name" value="RmlC_Cupin_sf"/>
</dbReference>
<evidence type="ECO:0000256" key="1">
    <source>
        <dbReference type="ARBA" id="ARBA00011738"/>
    </source>
</evidence>
<keyword evidence="3 5" id="KW-0456">Lyase</keyword>
<dbReference type="HAMAP" id="MF_00616">
    <property type="entry name" value="Ureidogly_lyase"/>
    <property type="match status" value="1"/>
</dbReference>
<protein>
    <recommendedName>
        <fullName evidence="5">Ureidoglycolate lyase</fullName>
        <ecNumber evidence="5">4.3.2.3</ecNumber>
    </recommendedName>
    <alternativeName>
        <fullName evidence="5">Ureidoglycolatase</fullName>
    </alternativeName>
</protein>
<dbReference type="PANTHER" id="PTHR21221">
    <property type="entry name" value="UREIDOGLYCOLATE HYDROLASE"/>
    <property type="match status" value="1"/>
</dbReference>
<dbReference type="NCBIfam" id="NF009932">
    <property type="entry name" value="PRK13395.1"/>
    <property type="match status" value="1"/>
</dbReference>
<comment type="cofactor">
    <cofactor evidence="5">
        <name>Ni(2+)</name>
        <dbReference type="ChEBI" id="CHEBI:49786"/>
    </cofactor>
</comment>
<gene>
    <name evidence="5" type="primary">allA</name>
    <name evidence="6" type="ORF">PSQ90_12100</name>
</gene>
<proteinExistence type="inferred from homology"/>
<dbReference type="SUPFAM" id="SSF51182">
    <property type="entry name" value="RmlC-like cupins"/>
    <property type="match status" value="1"/>
</dbReference>
<keyword evidence="7" id="KW-1185">Reference proteome</keyword>
<dbReference type="Pfam" id="PF04115">
    <property type="entry name" value="Ureidogly_lyase"/>
    <property type="match status" value="1"/>
</dbReference>
<dbReference type="PIRSF" id="PIRSF017306">
    <property type="entry name" value="Ureidogly_hydro"/>
    <property type="match status" value="1"/>
</dbReference>